<organism evidence="10 11">
    <name type="scientific">Alicyclobacillus dauci</name>
    <dbReference type="NCBI Taxonomy" id="1475485"/>
    <lineage>
        <taxon>Bacteria</taxon>
        <taxon>Bacillati</taxon>
        <taxon>Bacillota</taxon>
        <taxon>Bacilli</taxon>
        <taxon>Bacillales</taxon>
        <taxon>Alicyclobacillaceae</taxon>
        <taxon>Alicyclobacillus</taxon>
    </lineage>
</organism>
<dbReference type="GO" id="GO:0008897">
    <property type="term" value="F:holo-[acyl-carrier-protein] synthase activity"/>
    <property type="evidence" value="ECO:0007669"/>
    <property type="project" value="UniProtKB-EC"/>
</dbReference>
<keyword evidence="6 8" id="KW-0443">Lipid metabolism</keyword>
<feature type="binding site" evidence="8">
    <location>
        <position position="59"/>
    </location>
    <ligand>
        <name>Mg(2+)</name>
        <dbReference type="ChEBI" id="CHEBI:18420"/>
    </ligand>
</feature>
<dbReference type="EC" id="2.7.8.7" evidence="8"/>
<feature type="binding site" evidence="8">
    <location>
        <position position="8"/>
    </location>
    <ligand>
        <name>Mg(2+)</name>
        <dbReference type="ChEBI" id="CHEBI:18420"/>
    </ligand>
</feature>
<gene>
    <name evidence="8 10" type="primary">acpS</name>
    <name evidence="10" type="ORF">NZD86_21325</name>
</gene>
<comment type="catalytic activity">
    <reaction evidence="8">
        <text>apo-[ACP] + CoA = holo-[ACP] + adenosine 3',5'-bisphosphate + H(+)</text>
        <dbReference type="Rhea" id="RHEA:12068"/>
        <dbReference type="Rhea" id="RHEA-COMP:9685"/>
        <dbReference type="Rhea" id="RHEA-COMP:9690"/>
        <dbReference type="ChEBI" id="CHEBI:15378"/>
        <dbReference type="ChEBI" id="CHEBI:29999"/>
        <dbReference type="ChEBI" id="CHEBI:57287"/>
        <dbReference type="ChEBI" id="CHEBI:58343"/>
        <dbReference type="ChEBI" id="CHEBI:64479"/>
        <dbReference type="EC" id="2.7.8.7"/>
    </reaction>
</comment>
<comment type="function">
    <text evidence="8">Transfers the 4'-phosphopantetheine moiety from coenzyme A to a Ser of acyl-carrier-protein.</text>
</comment>
<dbReference type="SUPFAM" id="SSF56214">
    <property type="entry name" value="4'-phosphopantetheinyl transferase"/>
    <property type="match status" value="1"/>
</dbReference>
<keyword evidence="4 8" id="KW-0276">Fatty acid metabolism</keyword>
<evidence type="ECO:0000259" key="9">
    <source>
        <dbReference type="Pfam" id="PF01648"/>
    </source>
</evidence>
<dbReference type="RefSeq" id="WP_268044052.1">
    <property type="nucleotide sequence ID" value="NZ_CP104064.1"/>
</dbReference>
<evidence type="ECO:0000256" key="4">
    <source>
        <dbReference type="ARBA" id="ARBA00022832"/>
    </source>
</evidence>
<accession>A0ABY6Z1S6</accession>
<evidence type="ECO:0000256" key="6">
    <source>
        <dbReference type="ARBA" id="ARBA00023098"/>
    </source>
</evidence>
<keyword evidence="2 8" id="KW-0808">Transferase</keyword>
<keyword evidence="11" id="KW-1185">Reference proteome</keyword>
<keyword evidence="8" id="KW-0963">Cytoplasm</keyword>
<proteinExistence type="inferred from homology"/>
<protein>
    <recommendedName>
        <fullName evidence="8">Holo-[acyl-carrier-protein] synthase</fullName>
        <shortName evidence="8">Holo-ACP synthase</shortName>
        <ecNumber evidence="8">2.7.8.7</ecNumber>
    </recommendedName>
    <alternativeName>
        <fullName evidence="8">4'-phosphopantetheinyl transferase AcpS</fullName>
    </alternativeName>
</protein>
<evidence type="ECO:0000256" key="1">
    <source>
        <dbReference type="ARBA" id="ARBA00022516"/>
    </source>
</evidence>
<comment type="similarity">
    <text evidence="8">Belongs to the P-Pant transferase superfamily. AcpS family.</text>
</comment>
<dbReference type="NCBIfam" id="TIGR00556">
    <property type="entry name" value="pantethn_trn"/>
    <property type="match status" value="1"/>
</dbReference>
<evidence type="ECO:0000256" key="2">
    <source>
        <dbReference type="ARBA" id="ARBA00022679"/>
    </source>
</evidence>
<dbReference type="InterPro" id="IPR002582">
    <property type="entry name" value="ACPS"/>
</dbReference>
<evidence type="ECO:0000313" key="10">
    <source>
        <dbReference type="EMBL" id="WAH36684.1"/>
    </source>
</evidence>
<keyword evidence="7 8" id="KW-0275">Fatty acid biosynthesis</keyword>
<evidence type="ECO:0000256" key="3">
    <source>
        <dbReference type="ARBA" id="ARBA00022723"/>
    </source>
</evidence>
<comment type="subcellular location">
    <subcellularLocation>
        <location evidence="8">Cytoplasm</location>
    </subcellularLocation>
</comment>
<evidence type="ECO:0000256" key="8">
    <source>
        <dbReference type="HAMAP-Rule" id="MF_00101"/>
    </source>
</evidence>
<evidence type="ECO:0000256" key="5">
    <source>
        <dbReference type="ARBA" id="ARBA00022842"/>
    </source>
</evidence>
<dbReference type="InterPro" id="IPR008278">
    <property type="entry name" value="4-PPantetheinyl_Trfase_dom"/>
</dbReference>
<name>A0ABY6Z1S6_9BACL</name>
<sequence>MILGMGNDVVEIERVGAAIGRNRDRFLKKILSDREYQQADGYSGSRLAEFTAGRFAAKEALAKALGCGIGKMGMANVTILVGEQGLTVEWEPSVGLNRVKKGDVLHVSISHSLHVAFAVAIWERR</sequence>
<evidence type="ECO:0000313" key="11">
    <source>
        <dbReference type="Proteomes" id="UP001164803"/>
    </source>
</evidence>
<feature type="domain" description="4'-phosphopantetheinyl transferase" evidence="9">
    <location>
        <begin position="5"/>
        <end position="73"/>
    </location>
</feature>
<dbReference type="InterPro" id="IPR037143">
    <property type="entry name" value="4-PPantetheinyl_Trfase_dom_sf"/>
</dbReference>
<keyword evidence="5 8" id="KW-0460">Magnesium</keyword>
<dbReference type="Gene3D" id="3.90.470.20">
    <property type="entry name" value="4'-phosphopantetheinyl transferase domain"/>
    <property type="match status" value="1"/>
</dbReference>
<reference evidence="10" key="1">
    <citation type="submission" date="2022-08" db="EMBL/GenBank/DDBJ databases">
        <title>Alicyclobacillus dauci DSM2870, complete genome.</title>
        <authorList>
            <person name="Wang Q."/>
            <person name="Cai R."/>
            <person name="Wang Z."/>
        </authorList>
    </citation>
    <scope>NUCLEOTIDE SEQUENCE</scope>
    <source>
        <strain evidence="10">DSM 28700</strain>
    </source>
</reference>
<dbReference type="Pfam" id="PF01648">
    <property type="entry name" value="ACPS"/>
    <property type="match status" value="1"/>
</dbReference>
<keyword evidence="3 8" id="KW-0479">Metal-binding</keyword>
<dbReference type="InterPro" id="IPR004568">
    <property type="entry name" value="Ppantetheine-prot_Trfase_dom"/>
</dbReference>
<evidence type="ECO:0000256" key="7">
    <source>
        <dbReference type="ARBA" id="ARBA00023160"/>
    </source>
</evidence>
<dbReference type="EMBL" id="CP104064">
    <property type="protein sequence ID" value="WAH36684.1"/>
    <property type="molecule type" value="Genomic_DNA"/>
</dbReference>
<dbReference type="NCBIfam" id="TIGR00516">
    <property type="entry name" value="acpS"/>
    <property type="match status" value="1"/>
</dbReference>
<comment type="cofactor">
    <cofactor evidence="8">
        <name>Mg(2+)</name>
        <dbReference type="ChEBI" id="CHEBI:18420"/>
    </cofactor>
</comment>
<dbReference type="HAMAP" id="MF_00101">
    <property type="entry name" value="AcpS"/>
    <property type="match status" value="1"/>
</dbReference>
<dbReference type="Proteomes" id="UP001164803">
    <property type="component" value="Chromosome"/>
</dbReference>
<keyword evidence="1 8" id="KW-0444">Lipid biosynthesis</keyword>